<evidence type="ECO:0000256" key="2">
    <source>
        <dbReference type="ARBA" id="ARBA00022729"/>
    </source>
</evidence>
<evidence type="ECO:0000313" key="12">
    <source>
        <dbReference type="Proteomes" id="UP001158576"/>
    </source>
</evidence>
<evidence type="ECO:0000259" key="10">
    <source>
        <dbReference type="PROSITE" id="PS50923"/>
    </source>
</evidence>
<feature type="disulfide bond" evidence="5">
    <location>
        <begin position="1538"/>
        <end position="1565"/>
    </location>
</feature>
<feature type="disulfide bond" evidence="5">
    <location>
        <begin position="1774"/>
        <end position="1801"/>
    </location>
</feature>
<feature type="disulfide bond" evidence="5">
    <location>
        <begin position="1951"/>
        <end position="1978"/>
    </location>
</feature>
<feature type="domain" description="Sushi" evidence="10">
    <location>
        <begin position="1509"/>
        <end position="1567"/>
    </location>
</feature>
<feature type="domain" description="Sushi" evidence="10">
    <location>
        <begin position="395"/>
        <end position="454"/>
    </location>
</feature>
<feature type="domain" description="Sushi" evidence="10">
    <location>
        <begin position="1686"/>
        <end position="1744"/>
    </location>
</feature>
<sequence length="2326" mass="254195">MKTAHYLCHLLLSATWAIQNLRVTELTSNSLQLSWDKESQFKEYEVTFKRFSRAKPKKYVIKENLIRFRRTKPARRYFLSVQGIERDGSTGSIGKIKVQTLRSPAGNPVIKKTTETSIEFSFAKSSDPNINSYLVRAEAVKGDAISFEKQRTKRAYGSYRPQTPVSTSRRTSSRNRNQAASTPSSTYGYPIVDKSKFDPDATVIKECKRIDQTDLVILIDGSWSVTPTNFERVKIFLSALLKHFSIGHDASMIGIAQYSDNPRLEFGLNEHYDFPSLNAAVNRMKYKGGNTATGKALTFALDHVFGRSSRPNAQKVVLIITDGESLQDTVTEPARRLRENGVEIFSIGVGDEINLEELKDMATDPDSNHVFQVGGYNAITGITTQVLKDICRIKVLCAELLTPSNGRKDCTKKQAVVGVRCNFDCHTGYDIRGSTMRECQAEGGWSGQQPNCERSTCPELSAPQHGRLSCTEGIRIGSQCRTTCLEGYKLRGSKTTNCQLNERWSHDLPVCELVRCPELRISLSPHLRMDCTEGNIYRSSCSFSCEIGWELRGDDTLECDASGNWNGDIPFCQEIVCGARSAPLHGHISCSNRDKHNSKCSYSCDSGYELIGSDETVCQSDGQWSYPSPKCVKVSCGPLVAPENGRLECSGTDALFGTECEAICNEGFKLTSGSKIRKCLPDTTWSGTPAQCSQIVCPLLDSPDHGRRLCSNANNYGSRCRFACQVGYDFTGTEIRVCQEDGTWSGELAKCSIKECIEVPKPLSGDADCSNGNRFNSLCRYNCDAGFNLEGARENFCDGQWSVSQAPDCIVGQCAPLDPPTFGEINCSDDNRVGSKCEFACNEGYEIFGDEPKCTPTECPILSSPKNGVVLCTADRAYRSICQFKCNDGYSLIGNSLMECTATKKWNPEEAPICVEIVCPIMPKLENGNTKCSDENRHQSVCRFVCGEGYRLKGSRSSICSTDGKWSAEMPVCEEIVCDELPTPQDGSKDCSGDKFGEKCLFSCDTGFDLSGSEERTCQADGTWTGVPVHCTKATCGLLPKPRHGSVQCSAGGDFGSVCSFTCDSGYSLVGSKTRTCEADHAWSGSQPYCLQVTCSVLVPPANGYLSCSAGNLFNSICTFSCKTGFNLQGNNEAKCGLKGEWDNSPPTCSIMSCPPAVELDHGRSRCSDGSNYGSRCSYSCNLGYELEGSSSRECLDIGWSGESPFCSLIRCPRHPVPDNGKMSCTNRNKYDSECSFSCDPGYNLLGPNERKCGADHKWSGSREPMCELIRCSTLDAPFHGTINCANSDFYGSECEFHCETGYELIGSDVRTCGVNQNWSGVHPICQPITCGELTSPQHGSILCSNADGYGSSCKFFCDLGYSLEGSKDRECTAKGKWTGEQPQCIEVRCGQMESLHHGKTVCTDEDMFSSVCTNECDSGFQLTGSRVRICESSGTWSGRVAKCVEVSCPPIELEPHTSASGSCAVQPQNYGRVCTFFPDSGWELVGARQVLCQGSGRWSEIPPTAELVKCGDLGNIAHGAVSCSFGSTFGSVCSYKCDLGYTPIGSTEIKCGRDRSWDDFPPFCQINRCEPLTEPSNGRMFCVADNTFGSECAMSCNMGYMLRGSSSRTCGADQKWSGEPAECVAVQCEAIHEPEYGTMICSKNRNFGSICTINCDSGYDLIGPRQRACGAEGRWSGLPPTCELIHCGPTTSPQHGNVTCSMFDQFGSQCQYECNEGYKLVGSNSRVCQESGAWTGIQPVCELVQCRPLASPENAFVACSSGNDYNSRCRYVCTVGFELVGSDNRVCQANGRWTGDRPYCEQITCGVLSDIPRGRIVCADEDRYNSECAYKCNSGFSIYGSTTRRCLETGKWSGSVPECHRVSCPALLPPDHGSMKCNQESHHNSTCSITCDTCFTLVGSTARRCRADGLWSGEEPLCQRSQCTPLLNPLNGKKHCSMGDECGSECSFSCLPGFSMSGNDTRTCTADGGWTGTTPKCIRESCIPMNPDPELTMTCSDDNKVGSNCTFTCPPDQNLIGSKWRECTSTGQWTNTLPVCRQCSHLKSDLVFIIDGSWSVGNENFRKAKDFMKSLVNPFEIGWDYTRVAVLQYSDDPRIEFYLKDYQDKTTLLNAIDAITYKGGNTRTGEAIRYMMGHIFSVEAGSRPYVKKHMVLLTDGQSQDDVGAPARAAKNFNIRTFAIGVGQAIEDELKLVATPPFSDTLYHVEDYDGIRHLQDTLAFKFCEDLEPQMNAAMTGGYGGECVCPAGPLGPQGPEGPAGQPGRPGPPGVPGLMPPSSLDKEDVIELCRQVSTNVFRRSRAQSAAVAANSGSRRQSLNNRRRPNNRN</sequence>
<feature type="disulfide bond" evidence="5">
    <location>
        <begin position="516"/>
        <end position="559"/>
    </location>
</feature>
<keyword evidence="5" id="KW-0768">Sushi</keyword>
<feature type="disulfide bond" evidence="5">
    <location>
        <begin position="484"/>
        <end position="511"/>
    </location>
</feature>
<evidence type="ECO:0000259" key="8">
    <source>
        <dbReference type="PROSITE" id="PS50234"/>
    </source>
</evidence>
<feature type="domain" description="Sushi" evidence="10">
    <location>
        <begin position="634"/>
        <end position="694"/>
    </location>
</feature>
<dbReference type="SUPFAM" id="SSF53300">
    <property type="entry name" value="vWA-like"/>
    <property type="match status" value="2"/>
</dbReference>
<feature type="domain" description="Sushi" evidence="10">
    <location>
        <begin position="1329"/>
        <end position="1387"/>
    </location>
</feature>
<evidence type="ECO:0000256" key="4">
    <source>
        <dbReference type="ARBA" id="ARBA00023157"/>
    </source>
</evidence>
<feature type="disulfide bond" evidence="5">
    <location>
        <begin position="1715"/>
        <end position="1742"/>
    </location>
</feature>
<feature type="domain" description="Sushi" evidence="10">
    <location>
        <begin position="695"/>
        <end position="753"/>
    </location>
</feature>
<dbReference type="SMART" id="SM00032">
    <property type="entry name" value="CCP"/>
    <property type="match status" value="28"/>
</dbReference>
<feature type="disulfide bond" evidence="5">
    <location>
        <begin position="724"/>
        <end position="751"/>
    </location>
</feature>
<evidence type="ECO:0000256" key="5">
    <source>
        <dbReference type="PROSITE-ProRule" id="PRU00302"/>
    </source>
</evidence>
<feature type="domain" description="Sushi" evidence="10">
    <location>
        <begin position="455"/>
        <end position="513"/>
    </location>
</feature>
<dbReference type="PROSITE" id="PS50923">
    <property type="entry name" value="SUSHI"/>
    <property type="match status" value="26"/>
</dbReference>
<dbReference type="PROSITE" id="PS50234">
    <property type="entry name" value="VWFA"/>
    <property type="match status" value="2"/>
</dbReference>
<dbReference type="Gene3D" id="2.10.70.10">
    <property type="entry name" value="Complement Module, domain 1"/>
    <property type="match status" value="28"/>
</dbReference>
<evidence type="ECO:0000259" key="9">
    <source>
        <dbReference type="PROSITE" id="PS50853"/>
    </source>
</evidence>
<feature type="domain" description="Sushi" evidence="10">
    <location>
        <begin position="1152"/>
        <end position="1209"/>
    </location>
</feature>
<dbReference type="Pfam" id="PF00092">
    <property type="entry name" value="VWA"/>
    <property type="match status" value="2"/>
</dbReference>
<feature type="domain" description="Sushi" evidence="10">
    <location>
        <begin position="917"/>
        <end position="975"/>
    </location>
</feature>
<feature type="region of interest" description="Disordered" evidence="6">
    <location>
        <begin position="2298"/>
        <end position="2326"/>
    </location>
</feature>
<feature type="domain" description="Sushi" evidence="10">
    <location>
        <begin position="1568"/>
        <end position="1626"/>
    </location>
</feature>
<feature type="domain" description="Sushi" evidence="10">
    <location>
        <begin position="1270"/>
        <end position="1328"/>
    </location>
</feature>
<evidence type="ECO:0000256" key="1">
    <source>
        <dbReference type="ARBA" id="ARBA00004239"/>
    </source>
</evidence>
<feature type="signal peptide" evidence="7">
    <location>
        <begin position="1"/>
        <end position="17"/>
    </location>
</feature>
<dbReference type="SUPFAM" id="SSF49265">
    <property type="entry name" value="Fibronectin type III"/>
    <property type="match status" value="1"/>
</dbReference>
<dbReference type="PROSITE" id="PS50853">
    <property type="entry name" value="FN3"/>
    <property type="match status" value="1"/>
</dbReference>
<protein>
    <submittedName>
        <fullName evidence="11">Oidioi.mRNA.OKI2018_I69.XSR.g14527.t1.cds</fullName>
    </submittedName>
</protein>
<keyword evidence="12" id="KW-1185">Reference proteome</keyword>
<proteinExistence type="predicted"/>
<feature type="disulfide bond" evidence="5">
    <location>
        <begin position="1063"/>
        <end position="1090"/>
    </location>
</feature>
<feature type="domain" description="VWFA" evidence="8">
    <location>
        <begin position="2046"/>
        <end position="2218"/>
    </location>
</feature>
<comment type="subcellular location">
    <subcellularLocation>
        <location evidence="1">Secreted</location>
        <location evidence="1">Extracellular space</location>
    </subcellularLocation>
</comment>
<feature type="domain" description="Sushi" evidence="10">
    <location>
        <begin position="1745"/>
        <end position="1803"/>
    </location>
</feature>
<dbReference type="Pfam" id="PF00084">
    <property type="entry name" value="Sushi"/>
    <property type="match status" value="27"/>
</dbReference>
<feature type="disulfide bond" evidence="5">
    <location>
        <begin position="1833"/>
        <end position="1860"/>
    </location>
</feature>
<keyword evidence="2 7" id="KW-0732">Signal</keyword>
<dbReference type="PANTHER" id="PTHR45656">
    <property type="entry name" value="PROTEIN CBR-CLEC-78"/>
    <property type="match status" value="1"/>
</dbReference>
<feature type="domain" description="Sushi" evidence="10">
    <location>
        <begin position="1804"/>
        <end position="1862"/>
    </location>
</feature>
<gene>
    <name evidence="11" type="ORF">OKIOD_LOCUS6085</name>
</gene>
<feature type="disulfide bond" evidence="5">
    <location>
        <begin position="2010"/>
        <end position="2037"/>
    </location>
</feature>
<feature type="disulfide bond" evidence="5">
    <location>
        <begin position="545"/>
        <end position="572"/>
    </location>
</feature>
<feature type="disulfide bond" evidence="5">
    <location>
        <begin position="946"/>
        <end position="973"/>
    </location>
</feature>
<feature type="disulfide bond" evidence="5">
    <location>
        <begin position="1892"/>
        <end position="1919"/>
    </location>
</feature>
<feature type="domain" description="Sushi" evidence="10">
    <location>
        <begin position="1981"/>
        <end position="2039"/>
    </location>
</feature>
<dbReference type="SUPFAM" id="SSF57535">
    <property type="entry name" value="Complement control module/SCR domain"/>
    <property type="match status" value="27"/>
</dbReference>
<evidence type="ECO:0000256" key="7">
    <source>
        <dbReference type="SAM" id="SignalP"/>
    </source>
</evidence>
<accession>A0ABN7SHD7</accession>
<feature type="domain" description="Sushi" evidence="10">
    <location>
        <begin position="1210"/>
        <end position="1269"/>
    </location>
</feature>
<comment type="caution">
    <text evidence="5">Lacks conserved residue(s) required for the propagation of feature annotation.</text>
</comment>
<reference evidence="11 12" key="1">
    <citation type="submission" date="2021-04" db="EMBL/GenBank/DDBJ databases">
        <authorList>
            <person name="Bliznina A."/>
        </authorList>
    </citation>
    <scope>NUCLEOTIDE SEQUENCE [LARGE SCALE GENOMIC DNA]</scope>
</reference>
<feature type="domain" description="Fibronectin type-III" evidence="9">
    <location>
        <begin position="17"/>
        <end position="104"/>
    </location>
</feature>
<organism evidence="11 12">
    <name type="scientific">Oikopleura dioica</name>
    <name type="common">Tunicate</name>
    <dbReference type="NCBI Taxonomy" id="34765"/>
    <lineage>
        <taxon>Eukaryota</taxon>
        <taxon>Metazoa</taxon>
        <taxon>Chordata</taxon>
        <taxon>Tunicata</taxon>
        <taxon>Appendicularia</taxon>
        <taxon>Copelata</taxon>
        <taxon>Oikopleuridae</taxon>
        <taxon>Oikopleura</taxon>
    </lineage>
</organism>
<feature type="domain" description="Sushi" evidence="10">
    <location>
        <begin position="1093"/>
        <end position="1151"/>
    </location>
</feature>
<dbReference type="InterPro" id="IPR036116">
    <property type="entry name" value="FN3_sf"/>
</dbReference>
<evidence type="ECO:0000313" key="11">
    <source>
        <dbReference type="EMBL" id="CAG5096232.1"/>
    </source>
</evidence>
<feature type="region of interest" description="Disordered" evidence="6">
    <location>
        <begin position="2251"/>
        <end position="2282"/>
    </location>
</feature>
<dbReference type="Gene3D" id="1.20.5.320">
    <property type="entry name" value="6-Phosphogluconate Dehydrogenase, domain 3"/>
    <property type="match status" value="1"/>
</dbReference>
<feature type="compositionally biased region" description="Polar residues" evidence="6">
    <location>
        <begin position="178"/>
        <end position="187"/>
    </location>
</feature>
<dbReference type="InterPro" id="IPR000436">
    <property type="entry name" value="Sushi_SCR_CCP_dom"/>
</dbReference>
<feature type="disulfide bond" evidence="5">
    <location>
        <begin position="1358"/>
        <end position="1385"/>
    </location>
</feature>
<feature type="domain" description="Sushi" evidence="10">
    <location>
        <begin position="1922"/>
        <end position="1980"/>
    </location>
</feature>
<dbReference type="InterPro" id="IPR003961">
    <property type="entry name" value="FN3_dom"/>
</dbReference>
<feature type="compositionally biased region" description="Low complexity" evidence="6">
    <location>
        <begin position="166"/>
        <end position="177"/>
    </location>
</feature>
<dbReference type="Pfam" id="PF00041">
    <property type="entry name" value="fn3"/>
    <property type="match status" value="1"/>
</dbReference>
<feature type="disulfide bond" evidence="5">
    <location>
        <begin position="636"/>
        <end position="679"/>
    </location>
</feature>
<dbReference type="EMBL" id="OU015569">
    <property type="protein sequence ID" value="CAG5096232.1"/>
    <property type="molecule type" value="Genomic_DNA"/>
</dbReference>
<dbReference type="SMART" id="SM00327">
    <property type="entry name" value="VWA"/>
    <property type="match status" value="2"/>
</dbReference>
<dbReference type="Gene3D" id="3.40.50.410">
    <property type="entry name" value="von Willebrand factor, type A domain"/>
    <property type="match status" value="2"/>
</dbReference>
<evidence type="ECO:0000256" key="3">
    <source>
        <dbReference type="ARBA" id="ARBA00022737"/>
    </source>
</evidence>
<feature type="disulfide bond" evidence="5">
    <location>
        <begin position="1299"/>
        <end position="1326"/>
    </location>
</feature>
<feature type="domain" description="Sushi" evidence="10">
    <location>
        <begin position="514"/>
        <end position="574"/>
    </location>
</feature>
<feature type="domain" description="Sushi" evidence="10">
    <location>
        <begin position="1863"/>
        <end position="1921"/>
    </location>
</feature>
<feature type="disulfide bond" evidence="5">
    <location>
        <begin position="1417"/>
        <end position="1444"/>
    </location>
</feature>
<evidence type="ECO:0000256" key="6">
    <source>
        <dbReference type="SAM" id="MobiDB-lite"/>
    </source>
</evidence>
<dbReference type="CDD" id="cd00063">
    <property type="entry name" value="FN3"/>
    <property type="match status" value="1"/>
</dbReference>
<feature type="chain" id="PRO_5045942095" evidence="7">
    <location>
        <begin position="18"/>
        <end position="2326"/>
    </location>
</feature>
<dbReference type="InterPro" id="IPR002035">
    <property type="entry name" value="VWF_A"/>
</dbReference>
<dbReference type="InterPro" id="IPR036465">
    <property type="entry name" value="vWFA_dom_sf"/>
</dbReference>
<feature type="domain" description="Sushi" evidence="10">
    <location>
        <begin position="1627"/>
        <end position="1685"/>
    </location>
</feature>
<feature type="disulfide bond" evidence="5">
    <location>
        <begin position="604"/>
        <end position="631"/>
    </location>
</feature>
<feature type="compositionally biased region" description="Low complexity" evidence="6">
    <location>
        <begin position="2300"/>
        <end position="2317"/>
    </location>
</feature>
<dbReference type="PRINTS" id="PR00453">
    <property type="entry name" value="VWFADOMAIN"/>
</dbReference>
<feature type="compositionally biased region" description="Pro residues" evidence="6">
    <location>
        <begin position="2263"/>
        <end position="2273"/>
    </location>
</feature>
<feature type="disulfide bond" evidence="5">
    <location>
        <begin position="1656"/>
        <end position="1683"/>
    </location>
</feature>
<name>A0ABN7SHD7_OIKDI</name>
<dbReference type="InterPro" id="IPR051277">
    <property type="entry name" value="SEZ6_CSMD_C4BPB_Regulators"/>
</dbReference>
<dbReference type="InterPro" id="IPR035976">
    <property type="entry name" value="Sushi/SCR/CCP_sf"/>
</dbReference>
<feature type="region of interest" description="Disordered" evidence="6">
    <location>
        <begin position="156"/>
        <end position="187"/>
    </location>
</feature>
<feature type="disulfide bond" evidence="5">
    <location>
        <begin position="1004"/>
        <end position="1031"/>
    </location>
</feature>
<dbReference type="CDD" id="cd00033">
    <property type="entry name" value="CCP"/>
    <property type="match status" value="28"/>
</dbReference>
<feature type="domain" description="Sushi" evidence="10">
    <location>
        <begin position="976"/>
        <end position="1033"/>
    </location>
</feature>
<feature type="disulfide bond" evidence="5">
    <location>
        <begin position="1122"/>
        <end position="1149"/>
    </location>
</feature>
<feature type="domain" description="Sushi" evidence="10">
    <location>
        <begin position="1034"/>
        <end position="1092"/>
    </location>
</feature>
<dbReference type="InterPro" id="IPR013783">
    <property type="entry name" value="Ig-like_fold"/>
</dbReference>
<feature type="domain" description="Sushi" evidence="10">
    <location>
        <begin position="1388"/>
        <end position="1446"/>
    </location>
</feature>
<dbReference type="Gene3D" id="2.60.40.10">
    <property type="entry name" value="Immunoglobulins"/>
    <property type="match status" value="1"/>
</dbReference>
<feature type="domain" description="Sushi" evidence="10">
    <location>
        <begin position="575"/>
        <end position="633"/>
    </location>
</feature>
<feature type="domain" description="Sushi" evidence="10">
    <location>
        <begin position="1447"/>
        <end position="1508"/>
    </location>
</feature>
<feature type="domain" description="VWFA" evidence="8">
    <location>
        <begin position="214"/>
        <end position="386"/>
    </location>
</feature>
<keyword evidence="4 5" id="KW-1015">Disulfide bond</keyword>
<feature type="disulfide bond" evidence="5">
    <location>
        <begin position="1597"/>
        <end position="1624"/>
    </location>
</feature>
<feature type="disulfide bond" evidence="5">
    <location>
        <begin position="425"/>
        <end position="452"/>
    </location>
</feature>
<dbReference type="Proteomes" id="UP001158576">
    <property type="component" value="Chromosome XSR"/>
</dbReference>
<feature type="domain" description="Sushi" evidence="10">
    <location>
        <begin position="857"/>
        <end position="916"/>
    </location>
</feature>
<keyword evidence="3" id="KW-0677">Repeat</keyword>
<dbReference type="PANTHER" id="PTHR45656:SF4">
    <property type="entry name" value="PROTEIN CBR-CLEC-78"/>
    <property type="match status" value="1"/>
</dbReference>